<keyword evidence="2" id="KW-1185">Reference proteome</keyword>
<gene>
    <name evidence="1" type="ORF">BV22DRAFT_1037905</name>
</gene>
<dbReference type="EMBL" id="MU266500">
    <property type="protein sequence ID" value="KAH7922045.1"/>
    <property type="molecule type" value="Genomic_DNA"/>
</dbReference>
<dbReference type="Proteomes" id="UP000790709">
    <property type="component" value="Unassembled WGS sequence"/>
</dbReference>
<reference evidence="1" key="1">
    <citation type="journal article" date="2021" name="New Phytol.">
        <title>Evolutionary innovations through gain and loss of genes in the ectomycorrhizal Boletales.</title>
        <authorList>
            <person name="Wu G."/>
            <person name="Miyauchi S."/>
            <person name="Morin E."/>
            <person name="Kuo A."/>
            <person name="Drula E."/>
            <person name="Varga T."/>
            <person name="Kohler A."/>
            <person name="Feng B."/>
            <person name="Cao Y."/>
            <person name="Lipzen A."/>
            <person name="Daum C."/>
            <person name="Hundley H."/>
            <person name="Pangilinan J."/>
            <person name="Johnson J."/>
            <person name="Barry K."/>
            <person name="LaButti K."/>
            <person name="Ng V."/>
            <person name="Ahrendt S."/>
            <person name="Min B."/>
            <person name="Choi I.G."/>
            <person name="Park H."/>
            <person name="Plett J.M."/>
            <person name="Magnuson J."/>
            <person name="Spatafora J.W."/>
            <person name="Nagy L.G."/>
            <person name="Henrissat B."/>
            <person name="Grigoriev I.V."/>
            <person name="Yang Z.L."/>
            <person name="Xu J."/>
            <person name="Martin F.M."/>
        </authorList>
    </citation>
    <scope>NUCLEOTIDE SEQUENCE</scope>
    <source>
        <strain evidence="1">KUC20120723A-06</strain>
    </source>
</reference>
<comment type="caution">
    <text evidence="1">The sequence shown here is derived from an EMBL/GenBank/DDBJ whole genome shotgun (WGS) entry which is preliminary data.</text>
</comment>
<proteinExistence type="predicted"/>
<evidence type="ECO:0000313" key="1">
    <source>
        <dbReference type="EMBL" id="KAH7922045.1"/>
    </source>
</evidence>
<name>A0ACB8B8M3_9AGAM</name>
<evidence type="ECO:0000313" key="2">
    <source>
        <dbReference type="Proteomes" id="UP000790709"/>
    </source>
</evidence>
<protein>
    <submittedName>
        <fullName evidence="1">Uncharacterized protein</fullName>
    </submittedName>
</protein>
<sequence>MEEQPERPETSQKATGTFSHLQPFAQSKGPVLALGSLFAVSTLVPHTLLPRGVYFPPYLHRAGFSLVLGGAAYVLSTGDTRNGSGITTAWSLTYLFLHLRRSLRPPLHPLTLALTGGSAACAGLYGTQYFLYEA</sequence>
<accession>A0ACB8B8M3</accession>
<organism evidence="1 2">
    <name type="scientific">Leucogyrophana mollusca</name>
    <dbReference type="NCBI Taxonomy" id="85980"/>
    <lineage>
        <taxon>Eukaryota</taxon>
        <taxon>Fungi</taxon>
        <taxon>Dikarya</taxon>
        <taxon>Basidiomycota</taxon>
        <taxon>Agaricomycotina</taxon>
        <taxon>Agaricomycetes</taxon>
        <taxon>Agaricomycetidae</taxon>
        <taxon>Boletales</taxon>
        <taxon>Boletales incertae sedis</taxon>
        <taxon>Leucogyrophana</taxon>
    </lineage>
</organism>